<protein>
    <recommendedName>
        <fullName evidence="1">HicB-like antitoxin of toxin-antitoxin system domain-containing protein</fullName>
    </recommendedName>
</protein>
<reference evidence="2 3" key="1">
    <citation type="journal article" date="2014" name="Appl. Environ. Microbiol.">
        <title>Elucidation of insertion elements encoded on plasmids and in vitro construction of shuttle vectors from the toxic cyanobacterium Planktothrix.</title>
        <authorList>
            <person name="Christiansen G."/>
            <person name="Goesmann A."/>
            <person name="Kurmayer R."/>
        </authorList>
    </citation>
    <scope>NUCLEOTIDE SEQUENCE [LARGE SCALE GENOMIC DNA]</scope>
    <source>
        <strain evidence="2 3">NIVA-CYA 126/8</strain>
    </source>
</reference>
<evidence type="ECO:0000313" key="3">
    <source>
        <dbReference type="Proteomes" id="UP000027395"/>
    </source>
</evidence>
<dbReference type="STRING" id="388467.A19Y_0261"/>
<feature type="domain" description="HicB-like antitoxin of toxin-antitoxin system" evidence="1">
    <location>
        <begin position="11"/>
        <end position="69"/>
    </location>
</feature>
<dbReference type="PANTHER" id="PTHR34504:SF4">
    <property type="entry name" value="ANTITOXIN HICB"/>
    <property type="match status" value="1"/>
</dbReference>
<dbReference type="SUPFAM" id="SSF143100">
    <property type="entry name" value="TTHA1013/TTHA0281-like"/>
    <property type="match status" value="1"/>
</dbReference>
<dbReference type="InterPro" id="IPR051404">
    <property type="entry name" value="TA_system_antitoxin"/>
</dbReference>
<name>A0A073CBL0_PLAA1</name>
<keyword evidence="3" id="KW-1185">Reference proteome</keyword>
<dbReference type="GeneID" id="77286553"/>
<dbReference type="Proteomes" id="UP000027395">
    <property type="component" value="Chromosome"/>
</dbReference>
<organism evidence="2 3">
    <name type="scientific">Planktothrix agardhii (strain NIVA-CYA 126/8)</name>
    <dbReference type="NCBI Taxonomy" id="388467"/>
    <lineage>
        <taxon>Bacteria</taxon>
        <taxon>Bacillati</taxon>
        <taxon>Cyanobacteriota</taxon>
        <taxon>Cyanophyceae</taxon>
        <taxon>Oscillatoriophycideae</taxon>
        <taxon>Oscillatoriales</taxon>
        <taxon>Microcoleaceae</taxon>
        <taxon>Planktothrix</taxon>
    </lineage>
</organism>
<dbReference type="InterPro" id="IPR035069">
    <property type="entry name" value="TTHA1013/TTHA0281-like"/>
</dbReference>
<dbReference type="EMBL" id="CM002803">
    <property type="protein sequence ID" value="KEI65496.1"/>
    <property type="molecule type" value="Genomic_DNA"/>
</dbReference>
<dbReference type="InterPro" id="IPR031807">
    <property type="entry name" value="HicB-like"/>
</dbReference>
<evidence type="ECO:0000259" key="1">
    <source>
        <dbReference type="Pfam" id="PF15919"/>
    </source>
</evidence>
<dbReference type="Gene3D" id="3.30.160.250">
    <property type="match status" value="1"/>
</dbReference>
<dbReference type="eggNOG" id="COG1598">
    <property type="taxonomic scope" value="Bacteria"/>
</dbReference>
<dbReference type="AlphaFoldDB" id="A0A073CBL0"/>
<accession>A0A073CBL0</accession>
<dbReference type="HOGENOM" id="CLU_114047_2_2_3"/>
<dbReference type="PATRIC" id="fig|388467.6.peg.216"/>
<sequence length="79" mass="9047">MDNNNKQVYNYTVILQKEPEVGYHAFCPILKGCHSQGDSFEEAIDNITEAIELYIESLRADDQPIPREDLIVKPLRILA</sequence>
<proteinExistence type="predicted"/>
<dbReference type="Pfam" id="PF15919">
    <property type="entry name" value="HicB_lk_antitox"/>
    <property type="match status" value="1"/>
</dbReference>
<evidence type="ECO:0000313" key="2">
    <source>
        <dbReference type="EMBL" id="KEI65496.1"/>
    </source>
</evidence>
<dbReference type="RefSeq" id="WP_027249394.1">
    <property type="nucleotide sequence ID" value="NZ_CM002803.1"/>
</dbReference>
<gene>
    <name evidence="2" type="ORF">A19Y_0261</name>
</gene>
<dbReference type="PANTHER" id="PTHR34504">
    <property type="entry name" value="ANTITOXIN HICB"/>
    <property type="match status" value="1"/>
</dbReference>